<dbReference type="SUPFAM" id="SSF53335">
    <property type="entry name" value="S-adenosyl-L-methionine-dependent methyltransferases"/>
    <property type="match status" value="1"/>
</dbReference>
<dbReference type="Pfam" id="PF08241">
    <property type="entry name" value="Methyltransf_11"/>
    <property type="match status" value="1"/>
</dbReference>
<dbReference type="InterPro" id="IPR013216">
    <property type="entry name" value="Methyltransf_11"/>
</dbReference>
<dbReference type="EMBL" id="CP003659">
    <property type="protein sequence ID" value="AFZ60488.1"/>
    <property type="molecule type" value="Genomic_DNA"/>
</dbReference>
<reference evidence="3" key="1">
    <citation type="journal article" date="2013" name="Proc. Natl. Acad. Sci. U.S.A.">
        <title>Improving the coverage of the cyanobacterial phylum using diversity-driven genome sequencing.</title>
        <authorList>
            <person name="Shih P.M."/>
            <person name="Wu D."/>
            <person name="Latifi A."/>
            <person name="Axen S.D."/>
            <person name="Fewer D.P."/>
            <person name="Talla E."/>
            <person name="Calteau A."/>
            <person name="Cai F."/>
            <person name="Tandeau de Marsac N."/>
            <person name="Rippka R."/>
            <person name="Herdman M."/>
            <person name="Sivonen K."/>
            <person name="Coursin T."/>
            <person name="Laurent T."/>
            <person name="Goodwin L."/>
            <person name="Nolan M."/>
            <person name="Davenport K.W."/>
            <person name="Han C.S."/>
            <person name="Rubin E.M."/>
            <person name="Eisen J.A."/>
            <person name="Woyke T."/>
            <person name="Gugger M."/>
            <person name="Kerfeld C.A."/>
        </authorList>
    </citation>
    <scope>NUCLEOTIDE SEQUENCE [LARGE SCALE GENOMIC DNA]</scope>
    <source>
        <strain evidence="3">ATCC 27899 / PCC 7122</strain>
    </source>
</reference>
<feature type="domain" description="Methyltransferase type 11" evidence="1">
    <location>
        <begin position="265"/>
        <end position="313"/>
    </location>
</feature>
<name>K9ZMM2_ANACC</name>
<dbReference type="Gene3D" id="3.40.50.150">
    <property type="entry name" value="Vaccinia Virus protein VP39"/>
    <property type="match status" value="1"/>
</dbReference>
<keyword evidence="3" id="KW-1185">Reference proteome</keyword>
<dbReference type="HOGENOM" id="CLU_751905_0_0_3"/>
<dbReference type="GO" id="GO:0008757">
    <property type="term" value="F:S-adenosylmethionine-dependent methyltransferase activity"/>
    <property type="evidence" value="ECO:0007669"/>
    <property type="project" value="InterPro"/>
</dbReference>
<evidence type="ECO:0000313" key="3">
    <source>
        <dbReference type="Proteomes" id="UP000010474"/>
    </source>
</evidence>
<dbReference type="GO" id="GO:0032259">
    <property type="term" value="P:methylation"/>
    <property type="evidence" value="ECO:0007669"/>
    <property type="project" value="UniProtKB-KW"/>
</dbReference>
<dbReference type="STRING" id="272123.Anacy_5154"/>
<accession>K9ZMM2</accession>
<dbReference type="InterPro" id="IPR029063">
    <property type="entry name" value="SAM-dependent_MTases_sf"/>
</dbReference>
<keyword evidence="2" id="KW-0808">Transferase</keyword>
<dbReference type="CDD" id="cd02440">
    <property type="entry name" value="AdoMet_MTases"/>
    <property type="match status" value="1"/>
</dbReference>
<sequence length="392" mass="44682">MIASALIAESSQFIIKIRKKPMIKTYVSNAFLKIEDSHLYAIFAWSQRTAEIINSKSWLTVLEIFVHEHCLEKAYQIFQQIKLASVPEKLIADLDQYQYLIPNAIIFLADGKITIFGKGFRSFIEKEMLFELGDISQETYQVLPELFFNNQLKDDLESIESIENIEAFRHLVEHLEKLGLLSPATNSIDWGDLKKAVPICQAFGLTRGTPVDRYYLSKYLEEIQTQISGNILEIGGIPKDKDFYEVNPGTSYQIMNIEPGPGIDIVGDAHDTSLIQPESFDSIVIFNVLEHCYAPWQIVENIYTWLKPGGKCFAMVPSAIRLHATPMDYWRPLPDAFAWMFRNFSQQKLYVYGNPTSVIASYHGIAVEELTSEELDAFHPDYPVATCIVAEK</sequence>
<dbReference type="PATRIC" id="fig|272123.3.peg.5596"/>
<protein>
    <submittedName>
        <fullName evidence="2">Methyltransferase type 11</fullName>
    </submittedName>
</protein>
<evidence type="ECO:0000313" key="2">
    <source>
        <dbReference type="EMBL" id="AFZ60488.1"/>
    </source>
</evidence>
<dbReference type="KEGG" id="acy:Anacy_5154"/>
<gene>
    <name evidence="2" type="ordered locus">Anacy_5154</name>
</gene>
<organism evidence="2 3">
    <name type="scientific">Anabaena cylindrica (strain ATCC 27899 / PCC 7122)</name>
    <dbReference type="NCBI Taxonomy" id="272123"/>
    <lineage>
        <taxon>Bacteria</taxon>
        <taxon>Bacillati</taxon>
        <taxon>Cyanobacteriota</taxon>
        <taxon>Cyanophyceae</taxon>
        <taxon>Nostocales</taxon>
        <taxon>Nostocaceae</taxon>
        <taxon>Anabaena</taxon>
    </lineage>
</organism>
<dbReference type="AlphaFoldDB" id="K9ZMM2"/>
<dbReference type="Proteomes" id="UP000010474">
    <property type="component" value="Chromosome"/>
</dbReference>
<keyword evidence="2" id="KW-0489">Methyltransferase</keyword>
<evidence type="ECO:0000259" key="1">
    <source>
        <dbReference type="Pfam" id="PF08241"/>
    </source>
</evidence>
<dbReference type="eggNOG" id="COG2227">
    <property type="taxonomic scope" value="Bacteria"/>
</dbReference>
<proteinExistence type="predicted"/>